<dbReference type="GO" id="GO:0047570">
    <property type="term" value="F:3-oxoadipate enol-lactonase activity"/>
    <property type="evidence" value="ECO:0007669"/>
    <property type="project" value="UniProtKB-EC"/>
</dbReference>
<dbReference type="InterPro" id="IPR050471">
    <property type="entry name" value="AB_hydrolase"/>
</dbReference>
<name>A0ABT8YBT8_9SPHN</name>
<reference evidence="2" key="1">
    <citation type="submission" date="2023-07" db="EMBL/GenBank/DDBJ databases">
        <authorList>
            <person name="Kim M."/>
        </authorList>
    </citation>
    <scope>NUCLEOTIDE SEQUENCE</scope>
    <source>
        <strain evidence="2">BIUV-7</strain>
    </source>
</reference>
<dbReference type="EC" id="3.1.1.24" evidence="2"/>
<dbReference type="EMBL" id="JAUOTP010000005">
    <property type="protein sequence ID" value="MDO6415303.1"/>
    <property type="molecule type" value="Genomic_DNA"/>
</dbReference>
<dbReference type="Pfam" id="PF00561">
    <property type="entry name" value="Abhydrolase_1"/>
    <property type="match status" value="1"/>
</dbReference>
<accession>A0ABT8YBT8</accession>
<dbReference type="InterPro" id="IPR029058">
    <property type="entry name" value="AB_hydrolase_fold"/>
</dbReference>
<evidence type="ECO:0000259" key="1">
    <source>
        <dbReference type="Pfam" id="PF00561"/>
    </source>
</evidence>
<dbReference type="PANTHER" id="PTHR43433:SF1">
    <property type="entry name" value="BLL5160 PROTEIN"/>
    <property type="match status" value="1"/>
</dbReference>
<dbReference type="SUPFAM" id="SSF53474">
    <property type="entry name" value="alpha/beta-Hydrolases"/>
    <property type="match status" value="1"/>
</dbReference>
<gene>
    <name evidence="2" type="primary">pcaD</name>
    <name evidence="2" type="ORF">Q4F19_12995</name>
</gene>
<keyword evidence="2" id="KW-0378">Hydrolase</keyword>
<comment type="caution">
    <text evidence="2">The sequence shown here is derived from an EMBL/GenBank/DDBJ whole genome shotgun (WGS) entry which is preliminary data.</text>
</comment>
<dbReference type="InterPro" id="IPR026968">
    <property type="entry name" value="PcaD/CatD"/>
</dbReference>
<evidence type="ECO:0000313" key="2">
    <source>
        <dbReference type="EMBL" id="MDO6415303.1"/>
    </source>
</evidence>
<dbReference type="PANTHER" id="PTHR43433">
    <property type="entry name" value="HYDROLASE, ALPHA/BETA FOLD FAMILY PROTEIN"/>
    <property type="match status" value="1"/>
</dbReference>
<protein>
    <submittedName>
        <fullName evidence="2">3-oxoadipate enol-lactonase</fullName>
        <ecNumber evidence="2">3.1.1.24</ecNumber>
    </submittedName>
</protein>
<organism evidence="2 3">
    <name type="scientific">Sphingomonas natans</name>
    <dbReference type="NCBI Taxonomy" id="3063330"/>
    <lineage>
        <taxon>Bacteria</taxon>
        <taxon>Pseudomonadati</taxon>
        <taxon>Pseudomonadota</taxon>
        <taxon>Alphaproteobacteria</taxon>
        <taxon>Sphingomonadales</taxon>
        <taxon>Sphingomonadaceae</taxon>
        <taxon>Sphingomonas</taxon>
    </lineage>
</organism>
<dbReference type="RefSeq" id="WP_303543216.1">
    <property type="nucleotide sequence ID" value="NZ_JAUOTP010000005.1"/>
</dbReference>
<dbReference type="Gene3D" id="3.40.50.1820">
    <property type="entry name" value="alpha/beta hydrolase"/>
    <property type="match status" value="1"/>
</dbReference>
<evidence type="ECO:0000313" key="3">
    <source>
        <dbReference type="Proteomes" id="UP001169764"/>
    </source>
</evidence>
<sequence>MPFVRSQGANIYWKVEGDPQKRPLVLLNSIGTDMDLWAEALVPLRREFSLLRIDTRGHGASDVSMCDYELALLAADVRAAMDAADVRAGAIAGVSLGGMIAMQLALDVPGRVTSLVLVCTSSTMDRFAWTARVDKVRAEGMAGIADLAMSRFLSPDFAAERPDVAATVLRGLLNMDPAGYAGCAAAIRDMNLAARLANIQVPTLTVTGRKDSSTPHDGHGEHLIAAIDGAVHVALDAAHLAPLEAPDDLAAAIIDFLKP</sequence>
<dbReference type="PRINTS" id="PR00111">
    <property type="entry name" value="ABHYDROLASE"/>
</dbReference>
<keyword evidence="3" id="KW-1185">Reference proteome</keyword>
<feature type="domain" description="AB hydrolase-1" evidence="1">
    <location>
        <begin position="23"/>
        <end position="160"/>
    </location>
</feature>
<dbReference type="InterPro" id="IPR000073">
    <property type="entry name" value="AB_hydrolase_1"/>
</dbReference>
<proteinExistence type="predicted"/>
<dbReference type="Proteomes" id="UP001169764">
    <property type="component" value="Unassembled WGS sequence"/>
</dbReference>
<dbReference type="NCBIfam" id="TIGR02427">
    <property type="entry name" value="protocat_pcaD"/>
    <property type="match status" value="1"/>
</dbReference>